<evidence type="ECO:0000313" key="4">
    <source>
        <dbReference type="EMBL" id="GJD51795.1"/>
    </source>
</evidence>
<evidence type="ECO:0000259" key="3">
    <source>
        <dbReference type="Pfam" id="PF05368"/>
    </source>
</evidence>
<dbReference type="EMBL" id="BPQH01000015">
    <property type="protein sequence ID" value="GJD51795.1"/>
    <property type="molecule type" value="Genomic_DNA"/>
</dbReference>
<dbReference type="InterPro" id="IPR051609">
    <property type="entry name" value="NmrA/Isoflavone_reductase-like"/>
</dbReference>
<evidence type="ECO:0000256" key="1">
    <source>
        <dbReference type="ARBA" id="ARBA00022857"/>
    </source>
</evidence>
<sequence>MVQPIIVLAGAAGDLGTRIATALTARGATIRALVRPDASASDADRVAATGAILTPADAADVASVAAACAGAACVVCALNGLRDVILDRQGVLLDAAVRAGVPRFIPSDYSADFTRTRPGGNRNLDLRRAFMERADRAPIKVTSILNGAFLDMLGAEMPIIQPRIRRVLYWGSADQPLDFTAKDDVAAYAAAAACDADTPRILRVAGDTVSARGIARAMSEATGERYRPLRAGSIRSLGVLIRLTRLVAPQPRATFPPWQGMQYMRDMFSGRGTLEPLDNDRYPGLRWTSVPAHLAAGPAAAARTR</sequence>
<dbReference type="Gene3D" id="3.40.50.720">
    <property type="entry name" value="NAD(P)-binding Rossmann-like Domain"/>
    <property type="match status" value="1"/>
</dbReference>
<keyword evidence="1" id="KW-0521">NADP</keyword>
<evidence type="ECO:0000256" key="2">
    <source>
        <dbReference type="ARBA" id="ARBA00023002"/>
    </source>
</evidence>
<organism evidence="4 5">
    <name type="scientific">Methylobacterium crusticola</name>
    <dbReference type="NCBI Taxonomy" id="1697972"/>
    <lineage>
        <taxon>Bacteria</taxon>
        <taxon>Pseudomonadati</taxon>
        <taxon>Pseudomonadota</taxon>
        <taxon>Alphaproteobacteria</taxon>
        <taxon>Hyphomicrobiales</taxon>
        <taxon>Methylobacteriaceae</taxon>
        <taxon>Methylobacterium</taxon>
    </lineage>
</organism>
<dbReference type="InterPro" id="IPR008030">
    <property type="entry name" value="NmrA-like"/>
</dbReference>
<name>A0ABQ4R280_9HYPH</name>
<dbReference type="SUPFAM" id="SSF51735">
    <property type="entry name" value="NAD(P)-binding Rossmann-fold domains"/>
    <property type="match status" value="1"/>
</dbReference>
<feature type="domain" description="NmrA-like" evidence="3">
    <location>
        <begin position="6"/>
        <end position="226"/>
    </location>
</feature>
<keyword evidence="5" id="KW-1185">Reference proteome</keyword>
<keyword evidence="2" id="KW-0560">Oxidoreductase</keyword>
<dbReference type="RefSeq" id="WP_238313829.1">
    <property type="nucleotide sequence ID" value="NZ_BPQH01000015.1"/>
</dbReference>
<dbReference type="PANTHER" id="PTHR47706">
    <property type="entry name" value="NMRA-LIKE FAMILY PROTEIN"/>
    <property type="match status" value="1"/>
</dbReference>
<dbReference type="PANTHER" id="PTHR47706:SF1">
    <property type="entry name" value="CIPA-LIKE, PUTATIVE (AFU_ORTHOLOGUE AFUA_1G12460)-RELATED"/>
    <property type="match status" value="1"/>
</dbReference>
<dbReference type="Proteomes" id="UP001055167">
    <property type="component" value="Unassembled WGS sequence"/>
</dbReference>
<dbReference type="Pfam" id="PF05368">
    <property type="entry name" value="NmrA"/>
    <property type="match status" value="1"/>
</dbReference>
<dbReference type="InterPro" id="IPR036291">
    <property type="entry name" value="NAD(P)-bd_dom_sf"/>
</dbReference>
<reference evidence="4" key="1">
    <citation type="journal article" date="2021" name="Front. Microbiol.">
        <title>Comprehensive Comparative Genomics and Phenotyping of Methylobacterium Species.</title>
        <authorList>
            <person name="Alessa O."/>
            <person name="Ogura Y."/>
            <person name="Fujitani Y."/>
            <person name="Takami H."/>
            <person name="Hayashi T."/>
            <person name="Sahin N."/>
            <person name="Tani A."/>
        </authorList>
    </citation>
    <scope>NUCLEOTIDE SEQUENCE</scope>
    <source>
        <strain evidence="4">KCTC 52305</strain>
    </source>
</reference>
<proteinExistence type="predicted"/>
<comment type="caution">
    <text evidence="4">The sequence shown here is derived from an EMBL/GenBank/DDBJ whole genome shotgun (WGS) entry which is preliminary data.</text>
</comment>
<accession>A0ABQ4R280</accession>
<evidence type="ECO:0000313" key="5">
    <source>
        <dbReference type="Proteomes" id="UP001055167"/>
    </source>
</evidence>
<reference evidence="4" key="2">
    <citation type="submission" date="2021-08" db="EMBL/GenBank/DDBJ databases">
        <authorList>
            <person name="Tani A."/>
            <person name="Ola A."/>
            <person name="Ogura Y."/>
            <person name="Katsura K."/>
            <person name="Hayashi T."/>
        </authorList>
    </citation>
    <scope>NUCLEOTIDE SEQUENCE</scope>
    <source>
        <strain evidence="4">KCTC 52305</strain>
    </source>
</reference>
<protein>
    <recommendedName>
        <fullName evidence="3">NmrA-like domain-containing protein</fullName>
    </recommendedName>
</protein>
<gene>
    <name evidence="4" type="ORF">OPKNFCMD_4554</name>
</gene>